<reference evidence="2 3" key="1">
    <citation type="journal article" date="2018" name="Nat. Biotechnol.">
        <title>A standardized bacterial taxonomy based on genome phylogeny substantially revises the tree of life.</title>
        <authorList>
            <person name="Parks D.H."/>
            <person name="Chuvochina M."/>
            <person name="Waite D.W."/>
            <person name="Rinke C."/>
            <person name="Skarshewski A."/>
            <person name="Chaumeil P.A."/>
            <person name="Hugenholtz P."/>
        </authorList>
    </citation>
    <scope>NUCLEOTIDE SEQUENCE [LARGE SCALE GENOMIC DNA]</scope>
    <source>
        <strain evidence="2">UBA8844</strain>
    </source>
</reference>
<proteinExistence type="predicted"/>
<dbReference type="SUPFAM" id="SSF48452">
    <property type="entry name" value="TPR-like"/>
    <property type="match status" value="1"/>
</dbReference>
<sequence length="310" mass="34133">MVPTYIQSTVTARTGAGVSPRTSARRAVVSRAIVSPASALRLLVPAMVLSLATTPRTLVAQLPQAAAPNARVTTSVHAEVADLIARGDKASVARHPAQALALYEQALQRDSLSFDALWRASRELVDLGEFEPDRKTQAARYERADRYARQALAMHPEQADVHFHMSRAIGRTAMSASSRDRVKYAVSVRDHAMEALARDPKHPGALHIMGVWNAEVMRLNGIARAFAKTFMGGKVMGTASWAEAARYMEESVAHDPQRLIHRLDQARIYRDMGRTDDARAAYQAALKSPPMDANDDRYRRAAEDELKALK</sequence>
<gene>
    <name evidence="2" type="ORF">DGD08_05275</name>
</gene>
<name>A0A3D4V677_9BACT</name>
<dbReference type="AlphaFoldDB" id="A0A3D4V677"/>
<organism evidence="2 3">
    <name type="scientific">Gemmatimonas aurantiaca</name>
    <dbReference type="NCBI Taxonomy" id="173480"/>
    <lineage>
        <taxon>Bacteria</taxon>
        <taxon>Pseudomonadati</taxon>
        <taxon>Gemmatimonadota</taxon>
        <taxon>Gemmatimonadia</taxon>
        <taxon>Gemmatimonadales</taxon>
        <taxon>Gemmatimonadaceae</taxon>
        <taxon>Gemmatimonas</taxon>
    </lineage>
</organism>
<evidence type="ECO:0000313" key="3">
    <source>
        <dbReference type="Proteomes" id="UP000264071"/>
    </source>
</evidence>
<dbReference type="Proteomes" id="UP000264071">
    <property type="component" value="Unassembled WGS sequence"/>
</dbReference>
<dbReference type="Gene3D" id="1.25.40.10">
    <property type="entry name" value="Tetratricopeptide repeat domain"/>
    <property type="match status" value="1"/>
</dbReference>
<comment type="caution">
    <text evidence="2">The sequence shown here is derived from an EMBL/GenBank/DDBJ whole genome shotgun (WGS) entry which is preliminary data.</text>
</comment>
<dbReference type="EMBL" id="DPIY01000006">
    <property type="protein sequence ID" value="HCT56610.1"/>
    <property type="molecule type" value="Genomic_DNA"/>
</dbReference>
<dbReference type="InterPro" id="IPR011990">
    <property type="entry name" value="TPR-like_helical_dom_sf"/>
</dbReference>
<evidence type="ECO:0000256" key="1">
    <source>
        <dbReference type="SAM" id="MobiDB-lite"/>
    </source>
</evidence>
<feature type="region of interest" description="Disordered" evidence="1">
    <location>
        <begin position="285"/>
        <end position="310"/>
    </location>
</feature>
<dbReference type="InterPro" id="IPR049039">
    <property type="entry name" value="RMD1-3_a_helical_rpt"/>
</dbReference>
<protein>
    <submittedName>
        <fullName evidence="2">Uncharacterized protein</fullName>
    </submittedName>
</protein>
<dbReference type="Pfam" id="PF21033">
    <property type="entry name" value="RMD1-3"/>
    <property type="match status" value="1"/>
</dbReference>
<accession>A0A3D4V677</accession>
<feature type="compositionally biased region" description="Basic and acidic residues" evidence="1">
    <location>
        <begin position="294"/>
        <end position="310"/>
    </location>
</feature>
<evidence type="ECO:0000313" key="2">
    <source>
        <dbReference type="EMBL" id="HCT56610.1"/>
    </source>
</evidence>